<gene>
    <name evidence="1" type="ORF">DS831_06035</name>
</gene>
<dbReference type="AlphaFoldDB" id="A0A3R6W930"/>
<evidence type="ECO:0008006" key="3">
    <source>
        <dbReference type="Google" id="ProtNLM"/>
    </source>
</evidence>
<keyword evidence="2" id="KW-1185">Reference proteome</keyword>
<dbReference type="Pfam" id="PF20765">
    <property type="entry name" value="Phage_tail_terminator_8"/>
    <property type="match status" value="1"/>
</dbReference>
<accession>A0A3R6W930</accession>
<dbReference type="EMBL" id="QOCR01000004">
    <property type="protein sequence ID" value="RHW49719.1"/>
    <property type="molecule type" value="Genomic_DNA"/>
</dbReference>
<sequence length="135" mass="16238">MKISIIELIGNQLSKLFPTVPIYRENQREGFKEPSFFVEKITSKIQPGMFDIQLRKYSYQIIYFPDPQQPKTDMEIVEETLLDSFVDLIDFATIRNREFNQSEDNTLQFTFEVWIRVHKFDSTIKQQRIDIKEEY</sequence>
<dbReference type="InterPro" id="IPR049254">
    <property type="entry name" value="Phage_tail_terminator"/>
</dbReference>
<evidence type="ECO:0000313" key="1">
    <source>
        <dbReference type="EMBL" id="RHW49719.1"/>
    </source>
</evidence>
<comment type="caution">
    <text evidence="1">The sequence shown here is derived from an EMBL/GenBank/DDBJ whole genome shotgun (WGS) entry which is preliminary data.</text>
</comment>
<reference evidence="1 2" key="1">
    <citation type="submission" date="2018-07" db="EMBL/GenBank/DDBJ databases">
        <title>Genome sequences of six Lactobacillus spp. isolated from bumble bee guts.</title>
        <authorList>
            <person name="Motta E.V.S."/>
            <person name="Moran N.A."/>
        </authorList>
    </citation>
    <scope>NUCLEOTIDE SEQUENCE [LARGE SCALE GENOMIC DNA]</scope>
    <source>
        <strain evidence="1 2">BI-1.1</strain>
    </source>
</reference>
<proteinExistence type="predicted"/>
<dbReference type="OrthoDB" id="2306755at2"/>
<name>A0A3R6W930_9LACO</name>
<dbReference type="RefSeq" id="WP_118901392.1">
    <property type="nucleotide sequence ID" value="NZ_QOCR01000004.1"/>
</dbReference>
<evidence type="ECO:0000313" key="2">
    <source>
        <dbReference type="Proteomes" id="UP000284109"/>
    </source>
</evidence>
<dbReference type="Proteomes" id="UP000284109">
    <property type="component" value="Unassembled WGS sequence"/>
</dbReference>
<protein>
    <recommendedName>
        <fullName evidence="3">DUF806 family protein</fullName>
    </recommendedName>
</protein>
<organism evidence="1 2">
    <name type="scientific">Bombilactobacillus bombi</name>
    <dbReference type="NCBI Taxonomy" id="1303590"/>
    <lineage>
        <taxon>Bacteria</taxon>
        <taxon>Bacillati</taxon>
        <taxon>Bacillota</taxon>
        <taxon>Bacilli</taxon>
        <taxon>Lactobacillales</taxon>
        <taxon>Lactobacillaceae</taxon>
        <taxon>Bombilactobacillus</taxon>
    </lineage>
</organism>